<protein>
    <submittedName>
        <fullName evidence="2">Uncharacterized protein</fullName>
    </submittedName>
</protein>
<dbReference type="EMBL" id="MU004231">
    <property type="protein sequence ID" value="KAF2672916.1"/>
    <property type="molecule type" value="Genomic_DNA"/>
</dbReference>
<feature type="region of interest" description="Disordered" evidence="1">
    <location>
        <begin position="1"/>
        <end position="27"/>
    </location>
</feature>
<name>A0A6A6UMJ6_9PEZI</name>
<dbReference type="Proteomes" id="UP000799302">
    <property type="component" value="Unassembled WGS sequence"/>
</dbReference>
<keyword evidence="3" id="KW-1185">Reference proteome</keyword>
<gene>
    <name evidence="2" type="ORF">BT63DRAFT_475506</name>
</gene>
<evidence type="ECO:0000313" key="3">
    <source>
        <dbReference type="Proteomes" id="UP000799302"/>
    </source>
</evidence>
<evidence type="ECO:0000313" key="2">
    <source>
        <dbReference type="EMBL" id="KAF2672916.1"/>
    </source>
</evidence>
<dbReference type="OrthoDB" id="5324651at2759"/>
<organism evidence="2 3">
    <name type="scientific">Microthyrium microscopicum</name>
    <dbReference type="NCBI Taxonomy" id="703497"/>
    <lineage>
        <taxon>Eukaryota</taxon>
        <taxon>Fungi</taxon>
        <taxon>Dikarya</taxon>
        <taxon>Ascomycota</taxon>
        <taxon>Pezizomycotina</taxon>
        <taxon>Dothideomycetes</taxon>
        <taxon>Dothideomycetes incertae sedis</taxon>
        <taxon>Microthyriales</taxon>
        <taxon>Microthyriaceae</taxon>
        <taxon>Microthyrium</taxon>
    </lineage>
</organism>
<dbReference type="AlphaFoldDB" id="A0A6A6UMJ6"/>
<evidence type="ECO:0000256" key="1">
    <source>
        <dbReference type="SAM" id="MobiDB-lite"/>
    </source>
</evidence>
<sequence>MELDQKSESRRMPTSEGDGARKSTEEIEEKANTNFPKLFQPRDPEVVDAYLERSLTPSLIAFDIPYPVQHTLLVTTQNILEKCCYEFARKWFPYELEAAGWNCAEAVELTKWTRVILKHSEWLPCKAFAVEGPLSQDILAPVHLLRRTAVHRLRTSLEGVRKLIRDAVTFAEALRDSMWIPQLRDLLGQVEAEIKDKENSEYALDGGITAILQNQLAGIVPPWNGCNLNDEIAALFEMLPTRDLTIRDLE</sequence>
<reference evidence="2" key="1">
    <citation type="journal article" date="2020" name="Stud. Mycol.">
        <title>101 Dothideomycetes genomes: a test case for predicting lifestyles and emergence of pathogens.</title>
        <authorList>
            <person name="Haridas S."/>
            <person name="Albert R."/>
            <person name="Binder M."/>
            <person name="Bloem J."/>
            <person name="Labutti K."/>
            <person name="Salamov A."/>
            <person name="Andreopoulos B."/>
            <person name="Baker S."/>
            <person name="Barry K."/>
            <person name="Bills G."/>
            <person name="Bluhm B."/>
            <person name="Cannon C."/>
            <person name="Castanera R."/>
            <person name="Culley D."/>
            <person name="Daum C."/>
            <person name="Ezra D."/>
            <person name="Gonzalez J."/>
            <person name="Henrissat B."/>
            <person name="Kuo A."/>
            <person name="Liang C."/>
            <person name="Lipzen A."/>
            <person name="Lutzoni F."/>
            <person name="Magnuson J."/>
            <person name="Mondo S."/>
            <person name="Nolan M."/>
            <person name="Ohm R."/>
            <person name="Pangilinan J."/>
            <person name="Park H.-J."/>
            <person name="Ramirez L."/>
            <person name="Alfaro M."/>
            <person name="Sun H."/>
            <person name="Tritt A."/>
            <person name="Yoshinaga Y."/>
            <person name="Zwiers L.-H."/>
            <person name="Turgeon B."/>
            <person name="Goodwin S."/>
            <person name="Spatafora J."/>
            <person name="Crous P."/>
            <person name="Grigoriev I."/>
        </authorList>
    </citation>
    <scope>NUCLEOTIDE SEQUENCE</scope>
    <source>
        <strain evidence="2">CBS 115976</strain>
    </source>
</reference>
<proteinExistence type="predicted"/>
<accession>A0A6A6UMJ6</accession>